<dbReference type="CDD" id="cd21044">
    <property type="entry name" value="Rab11BD_RAB3IP_like"/>
    <property type="match status" value="1"/>
</dbReference>
<dbReference type="SUPFAM" id="SSF144284">
    <property type="entry name" value="Sec2 N-terminal region"/>
    <property type="match status" value="1"/>
</dbReference>
<evidence type="ECO:0000313" key="6">
    <source>
        <dbReference type="Proteomes" id="UP000242875"/>
    </source>
</evidence>
<dbReference type="InterPro" id="IPR040351">
    <property type="entry name" value="RAB3IL/RAB3IP/Sec2"/>
</dbReference>
<evidence type="ECO:0000256" key="1">
    <source>
        <dbReference type="ARBA" id="ARBA00023054"/>
    </source>
</evidence>
<feature type="region of interest" description="Disordered" evidence="3">
    <location>
        <begin position="310"/>
        <end position="329"/>
    </location>
</feature>
<feature type="coiled-coil region" evidence="2">
    <location>
        <begin position="161"/>
        <end position="192"/>
    </location>
</feature>
<reference evidence="5 6" key="1">
    <citation type="journal article" date="2017" name="Mycologia">
        <title>Bifiguratus adelaidae, gen. et sp. nov., a new member of Mucoromycotina in endophytic and soil-dwelling habitats.</title>
        <authorList>
            <person name="Torres-Cruz T.J."/>
            <person name="Billingsley Tobias T.L."/>
            <person name="Almatruk M."/>
            <person name="Hesse C."/>
            <person name="Kuske C.R."/>
            <person name="Desiro A."/>
            <person name="Benucci G.M."/>
            <person name="Bonito G."/>
            <person name="Stajich J.E."/>
            <person name="Dunlap C."/>
            <person name="Arnold A.E."/>
            <person name="Porras-Alfaro A."/>
        </authorList>
    </citation>
    <scope>NUCLEOTIDE SEQUENCE [LARGE SCALE GENOMIC DNA]</scope>
    <source>
        <strain evidence="5 6">AZ0501</strain>
    </source>
</reference>
<dbReference type="PANTHER" id="PTHR14430">
    <property type="entry name" value="RABIN3-RELATED"/>
    <property type="match status" value="1"/>
</dbReference>
<organism evidence="5 6">
    <name type="scientific">Bifiguratus adelaidae</name>
    <dbReference type="NCBI Taxonomy" id="1938954"/>
    <lineage>
        <taxon>Eukaryota</taxon>
        <taxon>Fungi</taxon>
        <taxon>Fungi incertae sedis</taxon>
        <taxon>Mucoromycota</taxon>
        <taxon>Mucoromycotina</taxon>
        <taxon>Endogonomycetes</taxon>
        <taxon>Endogonales</taxon>
        <taxon>Endogonales incertae sedis</taxon>
        <taxon>Bifiguratus</taxon>
    </lineage>
</organism>
<feature type="compositionally biased region" description="Basic and acidic residues" evidence="3">
    <location>
        <begin position="355"/>
        <end position="376"/>
    </location>
</feature>
<dbReference type="AlphaFoldDB" id="A0A261XXD4"/>
<evidence type="ECO:0000256" key="2">
    <source>
        <dbReference type="SAM" id="Coils"/>
    </source>
</evidence>
<dbReference type="Pfam" id="PF25555">
    <property type="entry name" value="RAB3A-like_C"/>
    <property type="match status" value="1"/>
</dbReference>
<dbReference type="InterPro" id="IPR009449">
    <property type="entry name" value="Sec2_N"/>
</dbReference>
<evidence type="ECO:0000313" key="5">
    <source>
        <dbReference type="EMBL" id="OZJ02991.1"/>
    </source>
</evidence>
<proteinExistence type="predicted"/>
<accession>A0A261XXD4</accession>
<dbReference type="GO" id="GO:0051286">
    <property type="term" value="C:cell tip"/>
    <property type="evidence" value="ECO:0007669"/>
    <property type="project" value="TreeGrafter"/>
</dbReference>
<keyword evidence="6" id="KW-1185">Reference proteome</keyword>
<dbReference type="OrthoDB" id="5560525at2759"/>
<dbReference type="GO" id="GO:0006887">
    <property type="term" value="P:exocytosis"/>
    <property type="evidence" value="ECO:0007669"/>
    <property type="project" value="TreeGrafter"/>
</dbReference>
<dbReference type="Proteomes" id="UP000242875">
    <property type="component" value="Unassembled WGS sequence"/>
</dbReference>
<feature type="region of interest" description="Disordered" evidence="3">
    <location>
        <begin position="354"/>
        <end position="383"/>
    </location>
</feature>
<feature type="compositionally biased region" description="Polar residues" evidence="3">
    <location>
        <begin position="317"/>
        <end position="327"/>
    </location>
</feature>
<dbReference type="GO" id="GO:0005085">
    <property type="term" value="F:guanyl-nucleotide exchange factor activity"/>
    <property type="evidence" value="ECO:0007669"/>
    <property type="project" value="InterPro"/>
</dbReference>
<name>A0A261XXD4_9FUNG</name>
<comment type="caution">
    <text evidence="5">The sequence shown here is derived from an EMBL/GenBank/DDBJ whole genome shotgun (WGS) entry which is preliminary data.</text>
</comment>
<dbReference type="Pfam" id="PF11022">
    <property type="entry name" value="ATP19"/>
    <property type="match status" value="1"/>
</dbReference>
<dbReference type="InterPro" id="IPR021278">
    <property type="entry name" value="ATP19"/>
</dbReference>
<dbReference type="PANTHER" id="PTHR14430:SF0">
    <property type="entry name" value="SEC2P DOMAIN-CONTAINING PROTEIN"/>
    <property type="match status" value="1"/>
</dbReference>
<protein>
    <recommendedName>
        <fullName evidence="4">GDP/GTP exchange factor Sec2 N-terminal domain-containing protein</fullName>
    </recommendedName>
</protein>
<feature type="domain" description="GDP/GTP exchange factor Sec2 N-terminal" evidence="4">
    <location>
        <begin position="173"/>
        <end position="312"/>
    </location>
</feature>
<sequence length="743" mass="82815">MTSSASPPFAQDSLKGGHNTSNSAPSSPRDVTAKDIQSLYSRLQAVMDSVKDPPSPPPGSSYARKIQQERSQQFLEKNTDLFARNIPLPASPGAGSPPISPASPSPLQYFVDSPSTLETNEGHEEGTAATEEEKTDCVCYGVLDADDLSHCAQCGRKIPAFEALLKERKRDIQDMEELQQKLREEVRKVHLQALDIETLRGNITDLQAKLDTRHIEFTSLQKDIKILNEKYVDEIERVAEIQHSKDMVESELEDLSRKLFEEANGMVANEKRERRALEIAQRHLENQLRETQERLAAEQMQLTELREKLEQVDAAQASPSENLATSANEKRASYNVQDPMFRSQLHFAELFHIAPRTDKETSTGRDESNQTDKPEVESANSASQVIELVPTTVDEVALAEFQEFVKTSASYPLSKIHSIPFMKNCLADDVDTCLRFGPNPRVSARKIANAIVLNTMFIESSAGHEDDYASRPPDQPLRHSASKAMLWERFSSSPQGPFKGCHACGRQDYPLPYMFRVNNYDDWSLIDRFCRDRLVAVAEFYVFIRNVRQGYYLNRSIHDLYNESMRLRLQMFYARLGSLPAMLASVGLEPYQVGKAQQPVHKDVSALKQLSLGVSKSEENVSSEKMDVPVSPRPSSLVYVIVVVGKFSLWKQGQLSGGSLFDQMAGAHGSYVIAGKKVANEYLTLATLASYGLIGVAATRGSGSKATTNTSPPINAGSVEEEDFIKEFLKNAEVAEEKKESKH</sequence>
<feature type="region of interest" description="Disordered" evidence="3">
    <location>
        <begin position="1"/>
        <end position="73"/>
    </location>
</feature>
<dbReference type="Pfam" id="PF06428">
    <property type="entry name" value="Sec2p"/>
    <property type="match status" value="1"/>
</dbReference>
<dbReference type="GO" id="GO:0070319">
    <property type="term" value="C:Golgi to plasma membrane transport vesicle"/>
    <property type="evidence" value="ECO:0007669"/>
    <property type="project" value="TreeGrafter"/>
</dbReference>
<dbReference type="Gene3D" id="6.10.140.910">
    <property type="match status" value="1"/>
</dbReference>
<keyword evidence="1 2" id="KW-0175">Coiled coil</keyword>
<dbReference type="EMBL" id="MVBO01000112">
    <property type="protein sequence ID" value="OZJ02991.1"/>
    <property type="molecule type" value="Genomic_DNA"/>
</dbReference>
<gene>
    <name evidence="5" type="ORF">BZG36_03135</name>
</gene>
<evidence type="ECO:0000259" key="4">
    <source>
        <dbReference type="Pfam" id="PF06428"/>
    </source>
</evidence>
<evidence type="ECO:0000256" key="3">
    <source>
        <dbReference type="SAM" id="MobiDB-lite"/>
    </source>
</evidence>